<dbReference type="PROSITE" id="PS01031">
    <property type="entry name" value="SHSP"/>
    <property type="match status" value="1"/>
</dbReference>
<evidence type="ECO:0000313" key="5">
    <source>
        <dbReference type="Proteomes" id="UP000000768"/>
    </source>
</evidence>
<organism evidence="4 5">
    <name type="scientific">Sorghum bicolor</name>
    <name type="common">Sorghum</name>
    <name type="synonym">Sorghum vulgare</name>
    <dbReference type="NCBI Taxonomy" id="4558"/>
    <lineage>
        <taxon>Eukaryota</taxon>
        <taxon>Viridiplantae</taxon>
        <taxon>Streptophyta</taxon>
        <taxon>Embryophyta</taxon>
        <taxon>Tracheophyta</taxon>
        <taxon>Spermatophyta</taxon>
        <taxon>Magnoliopsida</taxon>
        <taxon>Liliopsida</taxon>
        <taxon>Poales</taxon>
        <taxon>Poaceae</taxon>
        <taxon>PACMAD clade</taxon>
        <taxon>Panicoideae</taxon>
        <taxon>Andropogonodae</taxon>
        <taxon>Andropogoneae</taxon>
        <taxon>Sorghinae</taxon>
        <taxon>Sorghum</taxon>
    </lineage>
</organism>
<reference evidence="5" key="2">
    <citation type="journal article" date="2018" name="Plant J.">
        <title>The Sorghum bicolor reference genome: improved assembly, gene annotations, a transcriptome atlas, and signatures of genome organization.</title>
        <authorList>
            <person name="McCormick R.F."/>
            <person name="Truong S.K."/>
            <person name="Sreedasyam A."/>
            <person name="Jenkins J."/>
            <person name="Shu S."/>
            <person name="Sims D."/>
            <person name="Kennedy M."/>
            <person name="Amirebrahimi M."/>
            <person name="Weers B.D."/>
            <person name="McKinley B."/>
            <person name="Mattison A."/>
            <person name="Morishige D.T."/>
            <person name="Grimwood J."/>
            <person name="Schmutz J."/>
            <person name="Mullet J.E."/>
        </authorList>
    </citation>
    <scope>NUCLEOTIDE SEQUENCE [LARGE SCALE GENOMIC DNA]</scope>
    <source>
        <strain evidence="5">cv. BTx623</strain>
    </source>
</reference>
<sequence length="184" mass="20299">MASTPATDDVVVVDPSYKWKWLEESDTYLLSLNDLPADLKLEDLLVRVNGKRRLTISDRRKPTPGGKTLRLNKKTFQLPKTANPDAITGCFNGGVLTLTVPAKGQKQPAPAVTVAAKVEEEPEPKARAGAGEGADRYGRRRIHARCLVLAQALLQQELIIINQRQARQANHIFAGHQAFYCSFV</sequence>
<dbReference type="OrthoDB" id="1431247at2759"/>
<dbReference type="Proteomes" id="UP000000768">
    <property type="component" value="Chromosome 3"/>
</dbReference>
<dbReference type="AlphaFoldDB" id="A0A1B6Q4E1"/>
<comment type="similarity">
    <text evidence="1 2">Belongs to the small heat shock protein (HSP20) family.</text>
</comment>
<dbReference type="Gene3D" id="2.60.40.790">
    <property type="match status" value="1"/>
</dbReference>
<dbReference type="CDD" id="cd06464">
    <property type="entry name" value="ACD_sHsps-like"/>
    <property type="match status" value="1"/>
</dbReference>
<dbReference type="OMA" id="WKWLEES"/>
<proteinExistence type="inferred from homology"/>
<dbReference type="InParanoid" id="A0A1B6Q4E1"/>
<evidence type="ECO:0000256" key="1">
    <source>
        <dbReference type="PROSITE-ProRule" id="PRU00285"/>
    </source>
</evidence>
<reference evidence="4 5" key="1">
    <citation type="journal article" date="2009" name="Nature">
        <title>The Sorghum bicolor genome and the diversification of grasses.</title>
        <authorList>
            <person name="Paterson A.H."/>
            <person name="Bowers J.E."/>
            <person name="Bruggmann R."/>
            <person name="Dubchak I."/>
            <person name="Grimwood J."/>
            <person name="Gundlach H."/>
            <person name="Haberer G."/>
            <person name="Hellsten U."/>
            <person name="Mitros T."/>
            <person name="Poliakov A."/>
            <person name="Schmutz J."/>
            <person name="Spannagl M."/>
            <person name="Tang H."/>
            <person name="Wang X."/>
            <person name="Wicker T."/>
            <person name="Bharti A.K."/>
            <person name="Chapman J."/>
            <person name="Feltus F.A."/>
            <person name="Gowik U."/>
            <person name="Grigoriev I.V."/>
            <person name="Lyons E."/>
            <person name="Maher C.A."/>
            <person name="Martis M."/>
            <person name="Narechania A."/>
            <person name="Otillar R.P."/>
            <person name="Penning B.W."/>
            <person name="Salamov A.A."/>
            <person name="Wang Y."/>
            <person name="Zhang L."/>
            <person name="Carpita N.C."/>
            <person name="Freeling M."/>
            <person name="Gingle A.R."/>
            <person name="Hash C.T."/>
            <person name="Keller B."/>
            <person name="Klein P."/>
            <person name="Kresovich S."/>
            <person name="McCann M.C."/>
            <person name="Ming R."/>
            <person name="Peterson D.G."/>
            <person name="Mehboob-ur-Rahman"/>
            <person name="Ware D."/>
            <person name="Westhoff P."/>
            <person name="Mayer K.F."/>
            <person name="Messing J."/>
            <person name="Rokhsar D.S."/>
        </authorList>
    </citation>
    <scope>NUCLEOTIDE SEQUENCE [LARGE SCALE GENOMIC DNA]</scope>
    <source>
        <strain evidence="5">cv. BTx623</strain>
    </source>
</reference>
<protein>
    <recommendedName>
        <fullName evidence="3">SHSP domain-containing protein</fullName>
    </recommendedName>
</protein>
<dbReference type="InterPro" id="IPR008978">
    <property type="entry name" value="HSP20-like_chaperone"/>
</dbReference>
<dbReference type="Gramene" id="KXG32796">
    <property type="protein sequence ID" value="KXG32796"/>
    <property type="gene ID" value="SORBI_3003G201300"/>
</dbReference>
<name>A0A1B6Q4E1_SORBI</name>
<evidence type="ECO:0000313" key="4">
    <source>
        <dbReference type="EMBL" id="KXG32796.1"/>
    </source>
</evidence>
<evidence type="ECO:0000259" key="3">
    <source>
        <dbReference type="PROSITE" id="PS01031"/>
    </source>
</evidence>
<gene>
    <name evidence="4" type="ORF">SORBI_3003G201300</name>
</gene>
<evidence type="ECO:0000256" key="2">
    <source>
        <dbReference type="RuleBase" id="RU003616"/>
    </source>
</evidence>
<accession>A0A1B6Q4E1</accession>
<keyword evidence="5" id="KW-1185">Reference proteome</keyword>
<dbReference type="Pfam" id="PF00011">
    <property type="entry name" value="HSP20"/>
    <property type="match status" value="1"/>
</dbReference>
<feature type="domain" description="SHSP" evidence="3">
    <location>
        <begin position="8"/>
        <end position="117"/>
    </location>
</feature>
<dbReference type="InterPro" id="IPR002068">
    <property type="entry name" value="A-crystallin/Hsp20_dom"/>
</dbReference>
<dbReference type="SUPFAM" id="SSF49764">
    <property type="entry name" value="HSP20-like chaperones"/>
    <property type="match status" value="1"/>
</dbReference>
<dbReference type="EMBL" id="CM000762">
    <property type="protein sequence ID" value="KXG32796.1"/>
    <property type="molecule type" value="Genomic_DNA"/>
</dbReference>